<accession>A0A141BMW3</accession>
<dbReference type="GO" id="GO:0033897">
    <property type="term" value="F:ribonuclease T2 activity"/>
    <property type="evidence" value="ECO:0007669"/>
    <property type="project" value="InterPro"/>
</dbReference>
<evidence type="ECO:0000256" key="3">
    <source>
        <dbReference type="ARBA" id="ARBA00023239"/>
    </source>
</evidence>
<evidence type="ECO:0000313" key="5">
    <source>
        <dbReference type="EMBL" id="AKM54840.1"/>
    </source>
</evidence>
<dbReference type="InterPro" id="IPR018188">
    <property type="entry name" value="RNase_T2_His_AS_1"/>
</dbReference>
<feature type="non-terminal residue" evidence="5">
    <location>
        <position position="82"/>
    </location>
</feature>
<protein>
    <submittedName>
        <fullName evidence="5">RNase3</fullName>
    </submittedName>
</protein>
<keyword evidence="2" id="KW-0378">Hydrolase</keyword>
<evidence type="ECO:0000256" key="1">
    <source>
        <dbReference type="ARBA" id="ARBA00007469"/>
    </source>
</evidence>
<dbReference type="Gene3D" id="3.90.730.10">
    <property type="entry name" value="Ribonuclease T2-like"/>
    <property type="match status" value="1"/>
</dbReference>
<dbReference type="InterPro" id="IPR001568">
    <property type="entry name" value="RNase_T2-like"/>
</dbReference>
<dbReference type="PROSITE" id="PS00530">
    <property type="entry name" value="RNASE_T2_1"/>
    <property type="match status" value="1"/>
</dbReference>
<dbReference type="AlphaFoldDB" id="A0A141BMW3"/>
<dbReference type="GO" id="GO:0003723">
    <property type="term" value="F:RNA binding"/>
    <property type="evidence" value="ECO:0007669"/>
    <property type="project" value="InterPro"/>
</dbReference>
<evidence type="ECO:0000256" key="4">
    <source>
        <dbReference type="RuleBase" id="RU004328"/>
    </source>
</evidence>
<proteinExistence type="evidence at transcript level"/>
<dbReference type="SUPFAM" id="SSF55895">
    <property type="entry name" value="Ribonuclease Rh-like"/>
    <property type="match status" value="1"/>
</dbReference>
<keyword evidence="2" id="KW-0540">Nuclease</keyword>
<reference evidence="5" key="1">
    <citation type="journal article" date="2015" name="BMC Plant Biol.">
        <title>No evidence for Fabaceae Gametophytic self-incompatibility being determined by Rosaceae, Solanaceae, and Plantaginaceae S-RNase lineage genes.</title>
        <authorList>
            <person name="Aguiar B."/>
            <person name="Vieira J."/>
            <person name="Cunha A.E."/>
            <person name="Vieira C.P."/>
        </authorList>
    </citation>
    <scope>NUCLEOTIDE SEQUENCE</scope>
    <source>
        <strain evidence="5">Cs1</strain>
    </source>
</reference>
<dbReference type="InterPro" id="IPR036430">
    <property type="entry name" value="RNase_T2-like_sf"/>
</dbReference>
<organism evidence="5">
    <name type="scientific">Cytisus striatus</name>
    <dbReference type="NCBI Taxonomy" id="176342"/>
    <lineage>
        <taxon>Eukaryota</taxon>
        <taxon>Viridiplantae</taxon>
        <taxon>Streptophyta</taxon>
        <taxon>Embryophyta</taxon>
        <taxon>Tracheophyta</taxon>
        <taxon>Spermatophyta</taxon>
        <taxon>Magnoliopsida</taxon>
        <taxon>eudicotyledons</taxon>
        <taxon>Gunneridae</taxon>
        <taxon>Pentapetalae</taxon>
        <taxon>rosids</taxon>
        <taxon>fabids</taxon>
        <taxon>Fabales</taxon>
        <taxon>Fabaceae</taxon>
        <taxon>Papilionoideae</taxon>
        <taxon>50 kb inversion clade</taxon>
        <taxon>genistoids sensu lato</taxon>
        <taxon>core genistoids</taxon>
        <taxon>Genisteae</taxon>
        <taxon>Cytisus</taxon>
    </lineage>
</organism>
<feature type="non-terminal residue" evidence="5">
    <location>
        <position position="1"/>
    </location>
</feature>
<comment type="similarity">
    <text evidence="1 4">Belongs to the RNase T2 family.</text>
</comment>
<keyword evidence="3" id="KW-0456">Lyase</keyword>
<dbReference type="Pfam" id="PF00445">
    <property type="entry name" value="Ribonuclease_T2"/>
    <property type="match status" value="1"/>
</dbReference>
<sequence>SQLSSPSYGAYDYLALSEFWPNGVCINKNCIVQPIPEFFSVHGLWPSTFSKDQPRNCNSPHRFPANVKYIDKNWNDSLVKNM</sequence>
<evidence type="ECO:0000256" key="2">
    <source>
        <dbReference type="ARBA" id="ARBA00022722"/>
    </source>
</evidence>
<dbReference type="EMBL" id="KR054714">
    <property type="protein sequence ID" value="AKM54840.1"/>
    <property type="molecule type" value="mRNA"/>
</dbReference>
<name>A0A141BMW3_9FABA</name>